<feature type="domain" description="Ribosomal RNA large subunit methyltransferase K/L-like methyltransferase" evidence="1">
    <location>
        <begin position="138"/>
        <end position="277"/>
    </location>
</feature>
<dbReference type="PANTHER" id="PTHR14911">
    <property type="entry name" value="THUMP DOMAIN-CONTAINING"/>
    <property type="match status" value="1"/>
</dbReference>
<dbReference type="Pfam" id="PF01170">
    <property type="entry name" value="UPF0020"/>
    <property type="match status" value="1"/>
</dbReference>
<reference evidence="2" key="1">
    <citation type="submission" date="2020-05" db="EMBL/GenBank/DDBJ databases">
        <authorList>
            <person name="Chiriac C."/>
            <person name="Salcher M."/>
            <person name="Ghai R."/>
            <person name="Kavagutti S V."/>
        </authorList>
    </citation>
    <scope>NUCLEOTIDE SEQUENCE</scope>
</reference>
<dbReference type="EMBL" id="CAFBNE010000005">
    <property type="protein sequence ID" value="CAB4931477.1"/>
    <property type="molecule type" value="Genomic_DNA"/>
</dbReference>
<dbReference type="GO" id="GO:0030488">
    <property type="term" value="P:tRNA methylation"/>
    <property type="evidence" value="ECO:0007669"/>
    <property type="project" value="TreeGrafter"/>
</dbReference>
<proteinExistence type="predicted"/>
<dbReference type="InterPro" id="IPR029063">
    <property type="entry name" value="SAM-dependent_MTases_sf"/>
</dbReference>
<dbReference type="InterPro" id="IPR000241">
    <property type="entry name" value="RlmKL-like_Mtase"/>
</dbReference>
<protein>
    <submittedName>
        <fullName evidence="2">Unannotated protein</fullName>
    </submittedName>
</protein>
<dbReference type="SUPFAM" id="SSF53335">
    <property type="entry name" value="S-adenosyl-L-methionine-dependent methyltransferases"/>
    <property type="match status" value="1"/>
</dbReference>
<evidence type="ECO:0000259" key="1">
    <source>
        <dbReference type="Pfam" id="PF01170"/>
    </source>
</evidence>
<dbReference type="AlphaFoldDB" id="A0A6J7IMW3"/>
<gene>
    <name evidence="2" type="ORF">UFOPK3772_00283</name>
</gene>
<sequence>MSRYAVLILPSANRVYADAAIALTQAELAAFNDSVLGGRIDAIAAEIIGGVPYVTFECDDLGDRDIAHLANLSSLYALFAVEDGLLRPVTAQGLDRLDDDLITIQKYSGKTNEQFTKLLLNVTVLASDFAARMLDRSLTVLDPLCGRGTTLNQALMYGWDAYGIEIDERDVDAYAVFIQRWMKEKRLKHRVEYGPVRRDRRVVARRLELSFAASKDDYRAGIVQRLDVVNADTSSLPEFFRPASVDLVVTDAPYGVQHGSRTKGRELSRSPLELIADNAPAWARVLRPGGAVGIAWNTHVARRDDAAAALESAGLRVVEPGPQGGFSHRVDQAIQRDIIVARKARD</sequence>
<evidence type="ECO:0000313" key="2">
    <source>
        <dbReference type="EMBL" id="CAB4931477.1"/>
    </source>
</evidence>
<organism evidence="2">
    <name type="scientific">freshwater metagenome</name>
    <dbReference type="NCBI Taxonomy" id="449393"/>
    <lineage>
        <taxon>unclassified sequences</taxon>
        <taxon>metagenomes</taxon>
        <taxon>ecological metagenomes</taxon>
    </lineage>
</organism>
<dbReference type="GO" id="GO:0016423">
    <property type="term" value="F:tRNA (guanine) methyltransferase activity"/>
    <property type="evidence" value="ECO:0007669"/>
    <property type="project" value="TreeGrafter"/>
</dbReference>
<name>A0A6J7IMW3_9ZZZZ</name>
<dbReference type="Gene3D" id="3.40.50.150">
    <property type="entry name" value="Vaccinia Virus protein VP39"/>
    <property type="match status" value="1"/>
</dbReference>
<accession>A0A6J7IMW3</accession>
<dbReference type="PANTHER" id="PTHR14911:SF13">
    <property type="entry name" value="TRNA (GUANINE(6)-N2)-METHYLTRANSFERASE THUMP3"/>
    <property type="match status" value="1"/>
</dbReference>